<evidence type="ECO:0000256" key="3">
    <source>
        <dbReference type="ARBA" id="ARBA00023134"/>
    </source>
</evidence>
<dbReference type="Proteomes" id="UP001233172">
    <property type="component" value="Unassembled WGS sequence"/>
</dbReference>
<dbReference type="InterPro" id="IPR045058">
    <property type="entry name" value="GIMA/IAN/Toc"/>
</dbReference>
<keyword evidence="2" id="KW-0547">Nucleotide-binding</keyword>
<keyword evidence="6" id="KW-1185">Reference proteome</keyword>
<organism evidence="5 6">
    <name type="scientific">Biomphalaria pfeifferi</name>
    <name type="common">Bloodfluke planorb</name>
    <name type="synonym">Freshwater snail</name>
    <dbReference type="NCBI Taxonomy" id="112525"/>
    <lineage>
        <taxon>Eukaryota</taxon>
        <taxon>Metazoa</taxon>
        <taxon>Spiralia</taxon>
        <taxon>Lophotrochozoa</taxon>
        <taxon>Mollusca</taxon>
        <taxon>Gastropoda</taxon>
        <taxon>Heterobranchia</taxon>
        <taxon>Euthyneura</taxon>
        <taxon>Panpulmonata</taxon>
        <taxon>Hygrophila</taxon>
        <taxon>Lymnaeoidea</taxon>
        <taxon>Planorbidae</taxon>
        <taxon>Biomphalaria</taxon>
    </lineage>
</organism>
<dbReference type="PANTHER" id="PTHR10903:SF184">
    <property type="entry name" value="GTP-BINDING PROTEIN A"/>
    <property type="match status" value="1"/>
</dbReference>
<sequence length="365" mass="42747">MEYAIFANTRGYHAFLIILRFGDRFTEEDLTTITILKSVFGNFFIREYCILVMTYGDFYSKDQTLPFTSWCEAQKGKFKDLLTECCHRIVLFDNRATCKKVKDSQVAQLFALVDGLNGNRYTDAHFHQAKESQTLLILQKQKSLISDQTVQETRLIMQKLASFQNSTDDDEDALENLLCRAEALSTNLEGLDKTTGHLFELIQVAYELAENVSVEIKVNASMKTARTEYNKHQVLVTFQNEEKIERIKTKYARLKADCPNDEAKKESVDKELQEILQSLDLDFHEQWGSNQEMFLKRKKEERKKLRAKHIWKLKKLDRKYRDIKSFNTHSLFSTLVETIKWPFRELISAVLRNVFKHNVSRCFSK</sequence>
<evidence type="ECO:0000259" key="4">
    <source>
        <dbReference type="Pfam" id="PF04548"/>
    </source>
</evidence>
<evidence type="ECO:0000256" key="1">
    <source>
        <dbReference type="ARBA" id="ARBA00008535"/>
    </source>
</evidence>
<comment type="similarity">
    <text evidence="1">Belongs to the TRAFAC class TrmE-Era-EngA-EngB-Septin-like GTPase superfamily. AIG1/Toc34/Toc159-like paraseptin GTPase family. IAN subfamily.</text>
</comment>
<reference evidence="5" key="1">
    <citation type="journal article" date="2023" name="PLoS Negl. Trop. Dis.">
        <title>A genome sequence for Biomphalaria pfeifferi, the major vector snail for the human-infecting parasite Schistosoma mansoni.</title>
        <authorList>
            <person name="Bu L."/>
            <person name="Lu L."/>
            <person name="Laidemitt M.R."/>
            <person name="Zhang S.M."/>
            <person name="Mutuku M."/>
            <person name="Mkoji G."/>
            <person name="Steinauer M."/>
            <person name="Loker E.S."/>
        </authorList>
    </citation>
    <scope>NUCLEOTIDE SEQUENCE</scope>
    <source>
        <strain evidence="5">KasaAsao</strain>
    </source>
</reference>
<name>A0AAD8ARV4_BIOPF</name>
<feature type="domain" description="AIG1-type G" evidence="4">
    <location>
        <begin position="8"/>
        <end position="134"/>
    </location>
</feature>
<comment type="caution">
    <text evidence="5">The sequence shown here is derived from an EMBL/GenBank/DDBJ whole genome shotgun (WGS) entry which is preliminary data.</text>
</comment>
<evidence type="ECO:0000313" key="6">
    <source>
        <dbReference type="Proteomes" id="UP001233172"/>
    </source>
</evidence>
<dbReference type="GO" id="GO:0005525">
    <property type="term" value="F:GTP binding"/>
    <property type="evidence" value="ECO:0007669"/>
    <property type="project" value="UniProtKB-KW"/>
</dbReference>
<keyword evidence="3" id="KW-0342">GTP-binding</keyword>
<accession>A0AAD8ARV4</accession>
<dbReference type="Gene3D" id="3.40.50.300">
    <property type="entry name" value="P-loop containing nucleotide triphosphate hydrolases"/>
    <property type="match status" value="1"/>
</dbReference>
<dbReference type="AlphaFoldDB" id="A0AAD8ARV4"/>
<gene>
    <name evidence="5" type="ORF">Bpfe_029338</name>
</gene>
<dbReference type="EMBL" id="JASAOG010000282">
    <property type="protein sequence ID" value="KAK0041245.1"/>
    <property type="molecule type" value="Genomic_DNA"/>
</dbReference>
<reference evidence="5" key="2">
    <citation type="submission" date="2023-04" db="EMBL/GenBank/DDBJ databases">
        <authorList>
            <person name="Bu L."/>
            <person name="Lu L."/>
            <person name="Laidemitt M.R."/>
            <person name="Zhang S.M."/>
            <person name="Mutuku M."/>
            <person name="Mkoji G."/>
            <person name="Steinauer M."/>
            <person name="Loker E.S."/>
        </authorList>
    </citation>
    <scope>NUCLEOTIDE SEQUENCE</scope>
    <source>
        <strain evidence="5">KasaAsao</strain>
        <tissue evidence="5">Whole Snail</tissue>
    </source>
</reference>
<evidence type="ECO:0000313" key="5">
    <source>
        <dbReference type="EMBL" id="KAK0041245.1"/>
    </source>
</evidence>
<dbReference type="Pfam" id="PF04548">
    <property type="entry name" value="AIG1"/>
    <property type="match status" value="1"/>
</dbReference>
<dbReference type="InterPro" id="IPR006703">
    <property type="entry name" value="G_AIG1"/>
</dbReference>
<proteinExistence type="inferred from homology"/>
<dbReference type="InterPro" id="IPR027417">
    <property type="entry name" value="P-loop_NTPase"/>
</dbReference>
<evidence type="ECO:0000256" key="2">
    <source>
        <dbReference type="ARBA" id="ARBA00022741"/>
    </source>
</evidence>
<dbReference type="PANTHER" id="PTHR10903">
    <property type="entry name" value="GTPASE, IMAP FAMILY MEMBER-RELATED"/>
    <property type="match status" value="1"/>
</dbReference>
<protein>
    <submittedName>
        <fullName evidence="5">Protein AIG1</fullName>
    </submittedName>
</protein>